<keyword evidence="1" id="KW-0472">Membrane</keyword>
<gene>
    <name evidence="2" type="ORF">GCM10023336_57340</name>
</gene>
<feature type="transmembrane region" description="Helical" evidence="1">
    <location>
        <begin position="68"/>
        <end position="86"/>
    </location>
</feature>
<dbReference type="EMBL" id="BAABKC010000092">
    <property type="protein sequence ID" value="GAA5071472.1"/>
    <property type="molecule type" value="Genomic_DNA"/>
</dbReference>
<name>A0ABP9L5I1_9ACTN</name>
<feature type="transmembrane region" description="Helical" evidence="1">
    <location>
        <begin position="152"/>
        <end position="172"/>
    </location>
</feature>
<reference evidence="3" key="1">
    <citation type="journal article" date="2019" name="Int. J. Syst. Evol. Microbiol.">
        <title>The Global Catalogue of Microorganisms (GCM) 10K type strain sequencing project: providing services to taxonomists for standard genome sequencing and annotation.</title>
        <authorList>
            <consortium name="The Broad Institute Genomics Platform"/>
            <consortium name="The Broad Institute Genome Sequencing Center for Infectious Disease"/>
            <person name="Wu L."/>
            <person name="Ma J."/>
        </authorList>
    </citation>
    <scope>NUCLEOTIDE SEQUENCE [LARGE SCALE GENOMIC DNA]</scope>
    <source>
        <strain evidence="3">JCM 18410</strain>
    </source>
</reference>
<feature type="transmembrane region" description="Helical" evidence="1">
    <location>
        <begin position="119"/>
        <end position="140"/>
    </location>
</feature>
<proteinExistence type="predicted"/>
<keyword evidence="1" id="KW-0812">Transmembrane</keyword>
<dbReference type="Proteomes" id="UP001500124">
    <property type="component" value="Unassembled WGS sequence"/>
</dbReference>
<feature type="transmembrane region" description="Helical" evidence="1">
    <location>
        <begin position="6"/>
        <end position="28"/>
    </location>
</feature>
<accession>A0ABP9L5I1</accession>
<evidence type="ECO:0000313" key="3">
    <source>
        <dbReference type="Proteomes" id="UP001500124"/>
    </source>
</evidence>
<sequence length="187" mass="18921">MAHAVAALGTTALTAAGCVWYLPALADLRAGADRPDSRRIAAAACLTGWAGAGVLDALLLVARGWRTPLVAAAVGAAATIALRLYAVVRRRREERETAAHWARLGPLPPPAGAGRSRRAVAAVVGCGAAAALAVAVLHAASGPDGDARWLTAAAPAAIMAVFLAAAATYAHASRRTAPATGRTRVRR</sequence>
<organism evidence="2 3">
    <name type="scientific">Streptomyces similanensis</name>
    <dbReference type="NCBI Taxonomy" id="1274988"/>
    <lineage>
        <taxon>Bacteria</taxon>
        <taxon>Bacillati</taxon>
        <taxon>Actinomycetota</taxon>
        <taxon>Actinomycetes</taxon>
        <taxon>Kitasatosporales</taxon>
        <taxon>Streptomycetaceae</taxon>
        <taxon>Streptomyces</taxon>
    </lineage>
</organism>
<evidence type="ECO:0000256" key="1">
    <source>
        <dbReference type="SAM" id="Phobius"/>
    </source>
</evidence>
<comment type="caution">
    <text evidence="2">The sequence shown here is derived from an EMBL/GenBank/DDBJ whole genome shotgun (WGS) entry which is preliminary data.</text>
</comment>
<dbReference type="RefSeq" id="WP_345670978.1">
    <property type="nucleotide sequence ID" value="NZ_BAABKC010000092.1"/>
</dbReference>
<keyword evidence="3" id="KW-1185">Reference proteome</keyword>
<keyword evidence="1" id="KW-1133">Transmembrane helix</keyword>
<evidence type="ECO:0000313" key="2">
    <source>
        <dbReference type="EMBL" id="GAA5071472.1"/>
    </source>
</evidence>
<feature type="transmembrane region" description="Helical" evidence="1">
    <location>
        <begin position="40"/>
        <end position="62"/>
    </location>
</feature>
<protein>
    <submittedName>
        <fullName evidence="2">Uncharacterized protein</fullName>
    </submittedName>
</protein>